<gene>
    <name evidence="2" type="ORF">DARMORV10_A06P36020.1</name>
</gene>
<sequence length="63" mass="7026">MEPGLIVFIVSISVICSILVIYMIYDCITITKSRRVGLESRASGQEVQYDDELGLAHQPKPTQ</sequence>
<evidence type="ECO:0000313" key="2">
    <source>
        <dbReference type="EMBL" id="CAF2089015.1"/>
    </source>
</evidence>
<accession>A0A816SN61</accession>
<keyword evidence="1" id="KW-0812">Transmembrane</keyword>
<organism evidence="2">
    <name type="scientific">Brassica napus</name>
    <name type="common">Rape</name>
    <dbReference type="NCBI Taxonomy" id="3708"/>
    <lineage>
        <taxon>Eukaryota</taxon>
        <taxon>Viridiplantae</taxon>
        <taxon>Streptophyta</taxon>
        <taxon>Embryophyta</taxon>
        <taxon>Tracheophyta</taxon>
        <taxon>Spermatophyta</taxon>
        <taxon>Magnoliopsida</taxon>
        <taxon>eudicotyledons</taxon>
        <taxon>Gunneridae</taxon>
        <taxon>Pentapetalae</taxon>
        <taxon>rosids</taxon>
        <taxon>malvids</taxon>
        <taxon>Brassicales</taxon>
        <taxon>Brassicaceae</taxon>
        <taxon>Brassiceae</taxon>
        <taxon>Brassica</taxon>
    </lineage>
</organism>
<reference evidence="2" key="1">
    <citation type="submission" date="2021-01" db="EMBL/GenBank/DDBJ databases">
        <authorList>
            <consortium name="Genoscope - CEA"/>
            <person name="William W."/>
        </authorList>
    </citation>
    <scope>NUCLEOTIDE SEQUENCE</scope>
</reference>
<evidence type="ECO:0000256" key="1">
    <source>
        <dbReference type="SAM" id="Phobius"/>
    </source>
</evidence>
<keyword evidence="1" id="KW-0472">Membrane</keyword>
<feature type="transmembrane region" description="Helical" evidence="1">
    <location>
        <begin position="6"/>
        <end position="25"/>
    </location>
</feature>
<dbReference type="Proteomes" id="UP001295469">
    <property type="component" value="Chromosome A06"/>
</dbReference>
<proteinExistence type="predicted"/>
<protein>
    <submittedName>
        <fullName evidence="2">(rape) hypothetical protein</fullName>
    </submittedName>
</protein>
<dbReference type="AlphaFoldDB" id="A0A816SN61"/>
<dbReference type="EMBL" id="HG994360">
    <property type="protein sequence ID" value="CAF2089015.1"/>
    <property type="molecule type" value="Genomic_DNA"/>
</dbReference>
<keyword evidence="1" id="KW-1133">Transmembrane helix</keyword>
<name>A0A816SN61_BRANA</name>